<comment type="caution">
    <text evidence="2">The sequence shown here is derived from an EMBL/GenBank/DDBJ whole genome shotgun (WGS) entry which is preliminary data.</text>
</comment>
<name>A0AAV7Q2R6_PLEWA</name>
<evidence type="ECO:0000256" key="1">
    <source>
        <dbReference type="SAM" id="MobiDB-lite"/>
    </source>
</evidence>
<evidence type="ECO:0000313" key="2">
    <source>
        <dbReference type="EMBL" id="KAJ1133519.1"/>
    </source>
</evidence>
<feature type="non-terminal residue" evidence="2">
    <location>
        <position position="1"/>
    </location>
</feature>
<sequence length="61" mass="6520">KSQDKHGDKGKTKDPSSNLKHSSGGGDKTNSSSSSQPAHIKTPWCFVCKNRGHRPGDKSCP</sequence>
<dbReference type="Proteomes" id="UP001066276">
    <property type="component" value="Chromosome 6"/>
</dbReference>
<feature type="non-terminal residue" evidence="2">
    <location>
        <position position="61"/>
    </location>
</feature>
<reference evidence="2" key="1">
    <citation type="journal article" date="2022" name="bioRxiv">
        <title>Sequencing and chromosome-scale assembly of the giantPleurodeles waltlgenome.</title>
        <authorList>
            <person name="Brown T."/>
            <person name="Elewa A."/>
            <person name="Iarovenko S."/>
            <person name="Subramanian E."/>
            <person name="Araus A.J."/>
            <person name="Petzold A."/>
            <person name="Susuki M."/>
            <person name="Suzuki K.-i.T."/>
            <person name="Hayashi T."/>
            <person name="Toyoda A."/>
            <person name="Oliveira C."/>
            <person name="Osipova E."/>
            <person name="Leigh N.D."/>
            <person name="Simon A."/>
            <person name="Yun M.H."/>
        </authorList>
    </citation>
    <scope>NUCLEOTIDE SEQUENCE</scope>
    <source>
        <strain evidence="2">20211129_DDA</strain>
        <tissue evidence="2">Liver</tissue>
    </source>
</reference>
<accession>A0AAV7Q2R6</accession>
<gene>
    <name evidence="2" type="ORF">NDU88_000003</name>
</gene>
<keyword evidence="3" id="KW-1185">Reference proteome</keyword>
<organism evidence="2 3">
    <name type="scientific">Pleurodeles waltl</name>
    <name type="common">Iberian ribbed newt</name>
    <dbReference type="NCBI Taxonomy" id="8319"/>
    <lineage>
        <taxon>Eukaryota</taxon>
        <taxon>Metazoa</taxon>
        <taxon>Chordata</taxon>
        <taxon>Craniata</taxon>
        <taxon>Vertebrata</taxon>
        <taxon>Euteleostomi</taxon>
        <taxon>Amphibia</taxon>
        <taxon>Batrachia</taxon>
        <taxon>Caudata</taxon>
        <taxon>Salamandroidea</taxon>
        <taxon>Salamandridae</taxon>
        <taxon>Pleurodelinae</taxon>
        <taxon>Pleurodeles</taxon>
    </lineage>
</organism>
<dbReference type="AlphaFoldDB" id="A0AAV7Q2R6"/>
<proteinExistence type="predicted"/>
<protein>
    <submittedName>
        <fullName evidence="2">Uncharacterized protein</fullName>
    </submittedName>
</protein>
<feature type="compositionally biased region" description="Basic and acidic residues" evidence="1">
    <location>
        <begin position="1"/>
        <end position="14"/>
    </location>
</feature>
<feature type="region of interest" description="Disordered" evidence="1">
    <location>
        <begin position="1"/>
        <end position="61"/>
    </location>
</feature>
<evidence type="ECO:0000313" key="3">
    <source>
        <dbReference type="Proteomes" id="UP001066276"/>
    </source>
</evidence>
<feature type="compositionally biased region" description="Polar residues" evidence="1">
    <location>
        <begin position="28"/>
        <end position="37"/>
    </location>
</feature>
<dbReference type="EMBL" id="JANPWB010000010">
    <property type="protein sequence ID" value="KAJ1133519.1"/>
    <property type="molecule type" value="Genomic_DNA"/>
</dbReference>